<feature type="chain" id="PRO_5007294937" description="DUF7707 domain-containing protein" evidence="2">
    <location>
        <begin position="18"/>
        <end position="248"/>
    </location>
</feature>
<gene>
    <name evidence="4" type="ORF">CONCODRAFT_165283</name>
</gene>
<feature type="region of interest" description="Disordered" evidence="1">
    <location>
        <begin position="28"/>
        <end position="100"/>
    </location>
</feature>
<dbReference type="PANTHER" id="PTHR38118:SF2">
    <property type="entry name" value="CDP-ALCOHOL PHOSPHATIDYLTRANSFERASE PROTEIN"/>
    <property type="match status" value="1"/>
</dbReference>
<feature type="compositionally biased region" description="Low complexity" evidence="1">
    <location>
        <begin position="28"/>
        <end position="72"/>
    </location>
</feature>
<evidence type="ECO:0000313" key="4">
    <source>
        <dbReference type="EMBL" id="KXN75033.1"/>
    </source>
</evidence>
<dbReference type="EMBL" id="KQ964418">
    <property type="protein sequence ID" value="KXN75033.1"/>
    <property type="molecule type" value="Genomic_DNA"/>
</dbReference>
<dbReference type="OrthoDB" id="2121879at2759"/>
<dbReference type="OMA" id="CECENNL"/>
<protein>
    <recommendedName>
        <fullName evidence="3">DUF7707 domain-containing protein</fullName>
    </recommendedName>
</protein>
<dbReference type="AlphaFoldDB" id="A0A137PJ61"/>
<name>A0A137PJ61_CONC2</name>
<sequence>MHGNLVHLLVLLNGLSAFNRPQDIQNNASNAVSSGNNNNNGNIKNAPIIPNAVTNSQPQGNNTNTNNAQQRSSPPPSPTQNNAKPSGPAQVSPVNNKTSDHDYRYYNIKNIPDSVRSETCSNQVSFCDNVCGYLKSAAMINDCSSDTLRWKCECENNLFPSPDNYTFPAEYVICTEDLRACELGCGSELGCQSRCRDRRICAAKDVNDGKMPTVPTPKPKTYDIFNSANRSYYAESIVFISLISLFVF</sequence>
<dbReference type="InterPro" id="IPR056124">
    <property type="entry name" value="DUF7707"/>
</dbReference>
<reference evidence="4 5" key="1">
    <citation type="journal article" date="2015" name="Genome Biol. Evol.">
        <title>Phylogenomic analyses indicate that early fungi evolved digesting cell walls of algal ancestors of land plants.</title>
        <authorList>
            <person name="Chang Y."/>
            <person name="Wang S."/>
            <person name="Sekimoto S."/>
            <person name="Aerts A.L."/>
            <person name="Choi C."/>
            <person name="Clum A."/>
            <person name="LaButti K.M."/>
            <person name="Lindquist E.A."/>
            <person name="Yee Ngan C."/>
            <person name="Ohm R.A."/>
            <person name="Salamov A.A."/>
            <person name="Grigoriev I.V."/>
            <person name="Spatafora J.W."/>
            <person name="Berbee M.L."/>
        </authorList>
    </citation>
    <scope>NUCLEOTIDE SEQUENCE [LARGE SCALE GENOMIC DNA]</scope>
    <source>
        <strain evidence="4 5">NRRL 28638</strain>
    </source>
</reference>
<evidence type="ECO:0000256" key="1">
    <source>
        <dbReference type="SAM" id="MobiDB-lite"/>
    </source>
</evidence>
<evidence type="ECO:0000256" key="2">
    <source>
        <dbReference type="SAM" id="SignalP"/>
    </source>
</evidence>
<feature type="domain" description="DUF7707" evidence="3">
    <location>
        <begin position="107"/>
        <end position="205"/>
    </location>
</feature>
<feature type="signal peptide" evidence="2">
    <location>
        <begin position="1"/>
        <end position="17"/>
    </location>
</feature>
<dbReference type="PANTHER" id="PTHR38118">
    <property type="entry name" value="ANCHORED CELL WALL PROTEIN 11-RELATED"/>
    <property type="match status" value="1"/>
</dbReference>
<dbReference type="Pfam" id="PF24808">
    <property type="entry name" value="DUF7707"/>
    <property type="match status" value="1"/>
</dbReference>
<keyword evidence="2" id="KW-0732">Signal</keyword>
<evidence type="ECO:0000259" key="3">
    <source>
        <dbReference type="Pfam" id="PF24808"/>
    </source>
</evidence>
<dbReference type="Proteomes" id="UP000070444">
    <property type="component" value="Unassembled WGS sequence"/>
</dbReference>
<organism evidence="4 5">
    <name type="scientific">Conidiobolus coronatus (strain ATCC 28846 / CBS 209.66 / NRRL 28638)</name>
    <name type="common">Delacroixia coronata</name>
    <dbReference type="NCBI Taxonomy" id="796925"/>
    <lineage>
        <taxon>Eukaryota</taxon>
        <taxon>Fungi</taxon>
        <taxon>Fungi incertae sedis</taxon>
        <taxon>Zoopagomycota</taxon>
        <taxon>Entomophthoromycotina</taxon>
        <taxon>Entomophthoromycetes</taxon>
        <taxon>Entomophthorales</taxon>
        <taxon>Ancylistaceae</taxon>
        <taxon>Conidiobolus</taxon>
    </lineage>
</organism>
<keyword evidence="5" id="KW-1185">Reference proteome</keyword>
<proteinExistence type="predicted"/>
<accession>A0A137PJ61</accession>
<evidence type="ECO:0000313" key="5">
    <source>
        <dbReference type="Proteomes" id="UP000070444"/>
    </source>
</evidence>